<evidence type="ECO:0000313" key="6">
    <source>
        <dbReference type="EMBL" id="WOT01854.1"/>
    </source>
</evidence>
<dbReference type="GO" id="GO:0030288">
    <property type="term" value="C:outer membrane-bounded periplasmic space"/>
    <property type="evidence" value="ECO:0007669"/>
    <property type="project" value="TreeGrafter"/>
</dbReference>
<dbReference type="RefSeq" id="WP_016459143.1">
    <property type="nucleotide sequence ID" value="NZ_CAMIHY010000011.1"/>
</dbReference>
<feature type="domain" description="Solute-binding protein family 3/N-terminal" evidence="5">
    <location>
        <begin position="40"/>
        <end position="274"/>
    </location>
</feature>
<dbReference type="KEGG" id="cpyr:CYJ47_11435"/>
<dbReference type="AlphaFoldDB" id="A0AAF0YTX5"/>
<accession>A0AAF0YTX5</accession>
<evidence type="ECO:0000256" key="1">
    <source>
        <dbReference type="ARBA" id="ARBA00010333"/>
    </source>
</evidence>
<dbReference type="EMBL" id="CP136958">
    <property type="protein sequence ID" value="WOT01854.1"/>
    <property type="molecule type" value="Genomic_DNA"/>
</dbReference>
<dbReference type="PROSITE" id="PS51257">
    <property type="entry name" value="PROKAR_LIPOPROTEIN"/>
    <property type="match status" value="1"/>
</dbReference>
<name>A0AAF0YTX5_9CORY</name>
<keyword evidence="2" id="KW-0813">Transport</keyword>
<dbReference type="PANTHER" id="PTHR30085:SF6">
    <property type="entry name" value="ABC TRANSPORTER GLUTAMINE-BINDING PROTEIN GLNH"/>
    <property type="match status" value="1"/>
</dbReference>
<reference evidence="6" key="2">
    <citation type="submission" date="2023-10" db="EMBL/GenBank/DDBJ databases">
        <authorList>
            <person name="Choi B."/>
        </authorList>
    </citation>
    <scope>NUCLEOTIDE SEQUENCE</scope>
    <source>
        <strain evidence="6">UMB0763</strain>
    </source>
</reference>
<dbReference type="SUPFAM" id="SSF53850">
    <property type="entry name" value="Periplasmic binding protein-like II"/>
    <property type="match status" value="1"/>
</dbReference>
<reference evidence="6" key="1">
    <citation type="submission" date="2017-12" db="EMBL/GenBank/DDBJ databases">
        <authorList>
            <person name="Thomas-White K."/>
            <person name="Wolfe A.J."/>
        </authorList>
    </citation>
    <scope>NUCLEOTIDE SEQUENCE</scope>
    <source>
        <strain evidence="6">UMB0763</strain>
    </source>
</reference>
<dbReference type="GO" id="GO:0006865">
    <property type="term" value="P:amino acid transport"/>
    <property type="evidence" value="ECO:0007669"/>
    <property type="project" value="TreeGrafter"/>
</dbReference>
<dbReference type="GO" id="GO:0005576">
    <property type="term" value="C:extracellular region"/>
    <property type="evidence" value="ECO:0007669"/>
    <property type="project" value="TreeGrafter"/>
</dbReference>
<dbReference type="Proteomes" id="UP000234560">
    <property type="component" value="Chromosome"/>
</dbReference>
<dbReference type="InterPro" id="IPR001638">
    <property type="entry name" value="Solute-binding_3/MltF_N"/>
</dbReference>
<evidence type="ECO:0000256" key="3">
    <source>
        <dbReference type="ARBA" id="ARBA00022729"/>
    </source>
</evidence>
<protein>
    <submittedName>
        <fullName evidence="6">Glutamate ABC transporter substrate-binding protein</fullName>
    </submittedName>
</protein>
<dbReference type="SMART" id="SM00062">
    <property type="entry name" value="PBPb"/>
    <property type="match status" value="1"/>
</dbReference>
<evidence type="ECO:0000256" key="4">
    <source>
        <dbReference type="SAM" id="SignalP"/>
    </source>
</evidence>
<evidence type="ECO:0000313" key="7">
    <source>
        <dbReference type="Proteomes" id="UP000234560"/>
    </source>
</evidence>
<proteinExistence type="inferred from homology"/>
<feature type="signal peptide" evidence="4">
    <location>
        <begin position="1"/>
        <end position="23"/>
    </location>
</feature>
<feature type="chain" id="PRO_5042254465" evidence="4">
    <location>
        <begin position="24"/>
        <end position="291"/>
    </location>
</feature>
<organism evidence="6 7">
    <name type="scientific">Corynebacterium pyruviciproducens</name>
    <dbReference type="NCBI Taxonomy" id="598660"/>
    <lineage>
        <taxon>Bacteria</taxon>
        <taxon>Bacillati</taxon>
        <taxon>Actinomycetota</taxon>
        <taxon>Actinomycetes</taxon>
        <taxon>Mycobacteriales</taxon>
        <taxon>Corynebacteriaceae</taxon>
        <taxon>Corynebacterium</taxon>
    </lineage>
</organism>
<keyword evidence="3 4" id="KW-0732">Signal</keyword>
<dbReference type="InterPro" id="IPR051455">
    <property type="entry name" value="Bact_solute-bind_prot3"/>
</dbReference>
<comment type="similarity">
    <text evidence="1">Belongs to the bacterial solute-binding protein 3 family.</text>
</comment>
<gene>
    <name evidence="6" type="ORF">CYJ47_11435</name>
</gene>
<sequence length="291" mass="31476">MTRIIRRLAAIATSLAVAVTVTACGSTEPRSLVGSVDNGNVILGTKYDQPGLGMRNPDKTMTGLDVEVATYVVNHIADQRGVAHPKITWRETPSATRETVIKNGEVDMIAGTYSINKSRAKSVNFGGPYLLTHQALLVRSDDHTLTSLKDLDNGRKLCSVTGSTPAQKVKKSLPGVQLQEYDSYSSCVEALHQKKVDAMTTDAAILYGFALQYPGEFNVIEMIKEDGKPFTNEYYGIGLAKDDAESTAAINDAIRAMQEDGSFDQMVEKNLGENAAVVEPGEPGNLDFLKE</sequence>
<dbReference type="Gene3D" id="3.40.190.10">
    <property type="entry name" value="Periplasmic binding protein-like II"/>
    <property type="match status" value="2"/>
</dbReference>
<evidence type="ECO:0000256" key="2">
    <source>
        <dbReference type="ARBA" id="ARBA00022448"/>
    </source>
</evidence>
<dbReference type="CDD" id="cd13690">
    <property type="entry name" value="PBP2_GluB"/>
    <property type="match status" value="1"/>
</dbReference>
<dbReference type="Pfam" id="PF00497">
    <property type="entry name" value="SBP_bac_3"/>
    <property type="match status" value="1"/>
</dbReference>
<evidence type="ECO:0000259" key="5">
    <source>
        <dbReference type="SMART" id="SM00062"/>
    </source>
</evidence>
<dbReference type="PANTHER" id="PTHR30085">
    <property type="entry name" value="AMINO ACID ABC TRANSPORTER PERMEASE"/>
    <property type="match status" value="1"/>
</dbReference>